<name>A0A645ILP0_9ZZZZ</name>
<accession>A0A645ILP0</accession>
<gene>
    <name evidence="1" type="ORF">SDC9_199023</name>
</gene>
<dbReference type="AlphaFoldDB" id="A0A645ILP0"/>
<comment type="caution">
    <text evidence="1">The sequence shown here is derived from an EMBL/GenBank/DDBJ whole genome shotgun (WGS) entry which is preliminary data.</text>
</comment>
<sequence>MRSDVSQIEIDRCADPVALARPFRQRCDGCALSSGQSGDGVLDHGGVERGLGAEVMKDQGSGGVRCSGDVSNRYLRIGRFGVATACRLQNRLAPLRDVEPPTLVLLLAAHARHPSAIELESVSVLSSSQ</sequence>
<evidence type="ECO:0000313" key="1">
    <source>
        <dbReference type="EMBL" id="MPN51379.1"/>
    </source>
</evidence>
<organism evidence="1">
    <name type="scientific">bioreactor metagenome</name>
    <dbReference type="NCBI Taxonomy" id="1076179"/>
    <lineage>
        <taxon>unclassified sequences</taxon>
        <taxon>metagenomes</taxon>
        <taxon>ecological metagenomes</taxon>
    </lineage>
</organism>
<reference evidence="1" key="1">
    <citation type="submission" date="2019-08" db="EMBL/GenBank/DDBJ databases">
        <authorList>
            <person name="Kucharzyk K."/>
            <person name="Murdoch R.W."/>
            <person name="Higgins S."/>
            <person name="Loffler F."/>
        </authorList>
    </citation>
    <scope>NUCLEOTIDE SEQUENCE</scope>
</reference>
<protein>
    <submittedName>
        <fullName evidence="1">Uncharacterized protein</fullName>
    </submittedName>
</protein>
<dbReference type="EMBL" id="VSSQ01116431">
    <property type="protein sequence ID" value="MPN51379.1"/>
    <property type="molecule type" value="Genomic_DNA"/>
</dbReference>
<proteinExistence type="predicted"/>